<gene>
    <name evidence="2" type="ORF">ACFOZ4_08220</name>
</gene>
<accession>A0ABV8LIX3</accession>
<dbReference type="RefSeq" id="WP_253757614.1">
    <property type="nucleotide sequence ID" value="NZ_JAMZDZ010000001.1"/>
</dbReference>
<dbReference type="Proteomes" id="UP001595816">
    <property type="component" value="Unassembled WGS sequence"/>
</dbReference>
<dbReference type="PANTHER" id="PTHR39639">
    <property type="entry name" value="CHROMOSOME 16, WHOLE GENOME SHOTGUN SEQUENCE"/>
    <property type="match status" value="1"/>
</dbReference>
<protein>
    <submittedName>
        <fullName evidence="2">DUF262 domain-containing protein</fullName>
    </submittedName>
</protein>
<evidence type="ECO:0000313" key="2">
    <source>
        <dbReference type="EMBL" id="MFC4130588.1"/>
    </source>
</evidence>
<comment type="caution">
    <text evidence="2">The sequence shown here is derived from an EMBL/GenBank/DDBJ whole genome shotgun (WGS) entry which is preliminary data.</text>
</comment>
<dbReference type="EMBL" id="JBHSAY010000005">
    <property type="protein sequence ID" value="MFC4130588.1"/>
    <property type="molecule type" value="Genomic_DNA"/>
</dbReference>
<evidence type="ECO:0000313" key="3">
    <source>
        <dbReference type="Proteomes" id="UP001595816"/>
    </source>
</evidence>
<proteinExistence type="predicted"/>
<dbReference type="InterPro" id="IPR004919">
    <property type="entry name" value="GmrSD_N"/>
</dbReference>
<feature type="domain" description="GmrSD restriction endonucleases N-terminal" evidence="1">
    <location>
        <begin position="57"/>
        <end position="204"/>
    </location>
</feature>
<organism evidence="2 3">
    <name type="scientific">Hamadaea flava</name>
    <dbReference type="NCBI Taxonomy" id="1742688"/>
    <lineage>
        <taxon>Bacteria</taxon>
        <taxon>Bacillati</taxon>
        <taxon>Actinomycetota</taxon>
        <taxon>Actinomycetes</taxon>
        <taxon>Micromonosporales</taxon>
        <taxon>Micromonosporaceae</taxon>
        <taxon>Hamadaea</taxon>
    </lineage>
</organism>
<evidence type="ECO:0000259" key="1">
    <source>
        <dbReference type="Pfam" id="PF03235"/>
    </source>
</evidence>
<sequence>MSTYDLSTLVEGEHIPSHQLRRASTLGDVSDEHLNEKYIRGDVRIVVEQARYPLKQVSDLVKSADYDLQPDFQRRPRWSRERQSRLIESFIMNVPVPPVFLYETEYSRYEVMDGRQRLTAISDFYEGRFELEGLEHWAELNGRRYNTLPEQVRRGIDRRYLSSIVLLHETAKSPEQAARLKQLVFERINTGGEDLSSQEKRNALSPGELNKLCIRLARLPSLCQMWGIPTPTEDERLGDPNWQPPPELAENPLFKRMEDAELILRFFAHRQRRELWRSGTRLEEYLSTYLRIGNEFKQPTLAALEEVFVATSDLAFQVLGVSAFWLYRERKGAWSWVARPTLVSYDSFMWAFSRLLKKKDILLRRAKEIDGELANFYVSNYAKFDGRRVNTSDIEARDMAALAFLQSFCEV</sequence>
<dbReference type="PANTHER" id="PTHR39639:SF1">
    <property type="entry name" value="DUF262 DOMAIN-CONTAINING PROTEIN"/>
    <property type="match status" value="1"/>
</dbReference>
<dbReference type="Pfam" id="PF03235">
    <property type="entry name" value="GmrSD_N"/>
    <property type="match status" value="1"/>
</dbReference>
<name>A0ABV8LIX3_9ACTN</name>
<reference evidence="3" key="1">
    <citation type="journal article" date="2019" name="Int. J. Syst. Evol. Microbiol.">
        <title>The Global Catalogue of Microorganisms (GCM) 10K type strain sequencing project: providing services to taxonomists for standard genome sequencing and annotation.</title>
        <authorList>
            <consortium name="The Broad Institute Genomics Platform"/>
            <consortium name="The Broad Institute Genome Sequencing Center for Infectious Disease"/>
            <person name="Wu L."/>
            <person name="Ma J."/>
        </authorList>
    </citation>
    <scope>NUCLEOTIDE SEQUENCE [LARGE SCALE GENOMIC DNA]</scope>
    <source>
        <strain evidence="3">CGMCC 4.7289</strain>
    </source>
</reference>
<keyword evidence="3" id="KW-1185">Reference proteome</keyword>